<accession>A0A814IKB4</accession>
<feature type="domain" description="Cadherin" evidence="9">
    <location>
        <begin position="22"/>
        <end position="122"/>
    </location>
</feature>
<evidence type="ECO:0000256" key="3">
    <source>
        <dbReference type="ARBA" id="ARBA00022737"/>
    </source>
</evidence>
<dbReference type="GO" id="GO:0005509">
    <property type="term" value="F:calcium ion binding"/>
    <property type="evidence" value="ECO:0007669"/>
    <property type="project" value="UniProtKB-UniRule"/>
</dbReference>
<dbReference type="AlphaFoldDB" id="A0A814IKB4"/>
<name>A0A814IKB4_9BILA</name>
<sequence>MPFPSQNEINSLCEGLKPAKMNNSPDTLVIKAQAYDSDINENSRLTYHLINNETNSSPIPFQIKSDTGEIYAKRFLNREQKDFYVLNIAAVDNGPIRLAIILNTQLRLHNFLQTFKSDAANFASLRNSFFCAIVLLSALQST</sequence>
<dbReference type="PANTHER" id="PTHR24025:SF23">
    <property type="entry name" value="NEURAL-CADHERIN"/>
    <property type="match status" value="1"/>
</dbReference>
<dbReference type="OrthoDB" id="6252479at2759"/>
<keyword evidence="11" id="KW-1185">Reference proteome</keyword>
<reference evidence="10" key="1">
    <citation type="submission" date="2021-02" db="EMBL/GenBank/DDBJ databases">
        <authorList>
            <person name="Nowell W R."/>
        </authorList>
    </citation>
    <scope>NUCLEOTIDE SEQUENCE</scope>
    <source>
        <strain evidence="10">Ploen Becks lab</strain>
    </source>
</reference>
<evidence type="ECO:0000256" key="6">
    <source>
        <dbReference type="ARBA" id="ARBA00022989"/>
    </source>
</evidence>
<evidence type="ECO:0000259" key="9">
    <source>
        <dbReference type="PROSITE" id="PS50268"/>
    </source>
</evidence>
<proteinExistence type="predicted"/>
<dbReference type="PROSITE" id="PS50268">
    <property type="entry name" value="CADHERIN_2"/>
    <property type="match status" value="1"/>
</dbReference>
<keyword evidence="2" id="KW-0812">Transmembrane</keyword>
<keyword evidence="7" id="KW-0472">Membrane</keyword>
<evidence type="ECO:0000256" key="1">
    <source>
        <dbReference type="ARBA" id="ARBA00004370"/>
    </source>
</evidence>
<evidence type="ECO:0000256" key="8">
    <source>
        <dbReference type="PROSITE-ProRule" id="PRU00043"/>
    </source>
</evidence>
<keyword evidence="4 8" id="KW-0106">Calcium</keyword>
<dbReference type="EMBL" id="CAJNOC010004524">
    <property type="protein sequence ID" value="CAF1024625.1"/>
    <property type="molecule type" value="Genomic_DNA"/>
</dbReference>
<dbReference type="InterPro" id="IPR002126">
    <property type="entry name" value="Cadherin-like_dom"/>
</dbReference>
<dbReference type="InterPro" id="IPR050971">
    <property type="entry name" value="Cadherin-domain_protein"/>
</dbReference>
<comment type="caution">
    <text evidence="10">The sequence shown here is derived from an EMBL/GenBank/DDBJ whole genome shotgun (WGS) entry which is preliminary data.</text>
</comment>
<dbReference type="Pfam" id="PF00028">
    <property type="entry name" value="Cadherin"/>
    <property type="match status" value="1"/>
</dbReference>
<dbReference type="InterPro" id="IPR015919">
    <property type="entry name" value="Cadherin-like_sf"/>
</dbReference>
<dbReference type="Proteomes" id="UP000663879">
    <property type="component" value="Unassembled WGS sequence"/>
</dbReference>
<evidence type="ECO:0000256" key="5">
    <source>
        <dbReference type="ARBA" id="ARBA00022889"/>
    </source>
</evidence>
<dbReference type="PANTHER" id="PTHR24025">
    <property type="entry name" value="DESMOGLEIN FAMILY MEMBER"/>
    <property type="match status" value="1"/>
</dbReference>
<evidence type="ECO:0000256" key="4">
    <source>
        <dbReference type="ARBA" id="ARBA00022837"/>
    </source>
</evidence>
<dbReference type="SUPFAM" id="SSF49313">
    <property type="entry name" value="Cadherin-like"/>
    <property type="match status" value="1"/>
</dbReference>
<dbReference type="Gene3D" id="2.60.40.60">
    <property type="entry name" value="Cadherins"/>
    <property type="match status" value="1"/>
</dbReference>
<protein>
    <recommendedName>
        <fullName evidence="9">Cadherin domain-containing protein</fullName>
    </recommendedName>
</protein>
<dbReference type="GO" id="GO:0007156">
    <property type="term" value="P:homophilic cell adhesion via plasma membrane adhesion molecules"/>
    <property type="evidence" value="ECO:0007669"/>
    <property type="project" value="InterPro"/>
</dbReference>
<evidence type="ECO:0000256" key="7">
    <source>
        <dbReference type="ARBA" id="ARBA00023136"/>
    </source>
</evidence>
<gene>
    <name evidence="10" type="ORF">OXX778_LOCUS17554</name>
</gene>
<dbReference type="GO" id="GO:0016020">
    <property type="term" value="C:membrane"/>
    <property type="evidence" value="ECO:0007669"/>
    <property type="project" value="UniProtKB-SubCell"/>
</dbReference>
<dbReference type="SMART" id="SM00112">
    <property type="entry name" value="CA"/>
    <property type="match status" value="1"/>
</dbReference>
<keyword evidence="6" id="KW-1133">Transmembrane helix</keyword>
<dbReference type="CDD" id="cd11304">
    <property type="entry name" value="Cadherin_repeat"/>
    <property type="match status" value="1"/>
</dbReference>
<evidence type="ECO:0000313" key="10">
    <source>
        <dbReference type="EMBL" id="CAF1024625.1"/>
    </source>
</evidence>
<dbReference type="GO" id="GO:0005911">
    <property type="term" value="C:cell-cell junction"/>
    <property type="evidence" value="ECO:0007669"/>
    <property type="project" value="TreeGrafter"/>
</dbReference>
<evidence type="ECO:0000256" key="2">
    <source>
        <dbReference type="ARBA" id="ARBA00022692"/>
    </source>
</evidence>
<comment type="subcellular location">
    <subcellularLocation>
        <location evidence="1">Membrane</location>
    </subcellularLocation>
</comment>
<organism evidence="10 11">
    <name type="scientific">Brachionus calyciflorus</name>
    <dbReference type="NCBI Taxonomy" id="104777"/>
    <lineage>
        <taxon>Eukaryota</taxon>
        <taxon>Metazoa</taxon>
        <taxon>Spiralia</taxon>
        <taxon>Gnathifera</taxon>
        <taxon>Rotifera</taxon>
        <taxon>Eurotatoria</taxon>
        <taxon>Monogononta</taxon>
        <taxon>Pseudotrocha</taxon>
        <taxon>Ploima</taxon>
        <taxon>Brachionidae</taxon>
        <taxon>Brachionus</taxon>
    </lineage>
</organism>
<keyword evidence="3" id="KW-0677">Repeat</keyword>
<keyword evidence="5" id="KW-0130">Cell adhesion</keyword>
<evidence type="ECO:0000313" key="11">
    <source>
        <dbReference type="Proteomes" id="UP000663879"/>
    </source>
</evidence>